<protein>
    <submittedName>
        <fullName evidence="1">Uncharacterized protein</fullName>
    </submittedName>
</protein>
<proteinExistence type="predicted"/>
<dbReference type="EMBL" id="CP159992">
    <property type="protein sequence ID" value="XCP96998.1"/>
    <property type="molecule type" value="Genomic_DNA"/>
</dbReference>
<organism evidence="1">
    <name type="scientific">Paenibacillus sp. AN1007</name>
    <dbReference type="NCBI Taxonomy" id="3151385"/>
    <lineage>
        <taxon>Bacteria</taxon>
        <taxon>Bacillati</taxon>
        <taxon>Bacillota</taxon>
        <taxon>Bacilli</taxon>
        <taxon>Bacillales</taxon>
        <taxon>Paenibacillaceae</taxon>
        <taxon>Paenibacillus</taxon>
    </lineage>
</organism>
<gene>
    <name evidence="1" type="ORF">ABXS70_09960</name>
</gene>
<sequence length="217" mass="25320">MLGWLYRILLFPSPAINFSATEMEAYEKLALKTTEDGLIEYNLPYAKFRFLTYLSLQGLYVFHGSNHTAIHTFEPREQTLFNGRWTNAVFASSDPHWPMFYAILNRSRLKGSFRNGCILGRRQKYHFYSLNQSTISNDPWTEGMVYLLPRELFSTPKPGLISFDEWICHDPVVPIAKLRVSKEDFYYHNKVAAHNDGEPLFKTWLFYKARTTGGKIK</sequence>
<dbReference type="RefSeq" id="WP_366295547.1">
    <property type="nucleotide sequence ID" value="NZ_CP159992.1"/>
</dbReference>
<dbReference type="AlphaFoldDB" id="A0AAU8NJS6"/>
<reference evidence="1" key="1">
    <citation type="submission" date="2024-05" db="EMBL/GenBank/DDBJ databases">
        <title>Draft genome assemblies of 36 bacteria isolated from hibernating arctic ground squirrels.</title>
        <authorList>
            <person name="McKee H."/>
            <person name="Mullen L."/>
            <person name="Drown D.M."/>
            <person name="Duddleston K.N."/>
        </authorList>
    </citation>
    <scope>NUCLEOTIDE SEQUENCE</scope>
    <source>
        <strain evidence="1">AN1007</strain>
    </source>
</reference>
<evidence type="ECO:0000313" key="1">
    <source>
        <dbReference type="EMBL" id="XCP96998.1"/>
    </source>
</evidence>
<accession>A0AAU8NJS6</accession>
<name>A0AAU8NJS6_9BACL</name>